<proteinExistence type="predicted"/>
<dbReference type="AlphaFoldDB" id="A0A0F9HQ72"/>
<reference evidence="1" key="1">
    <citation type="journal article" date="2015" name="Nature">
        <title>Complex archaea that bridge the gap between prokaryotes and eukaryotes.</title>
        <authorList>
            <person name="Spang A."/>
            <person name="Saw J.H."/>
            <person name="Jorgensen S.L."/>
            <person name="Zaremba-Niedzwiedzka K."/>
            <person name="Martijn J."/>
            <person name="Lind A.E."/>
            <person name="van Eijk R."/>
            <person name="Schleper C."/>
            <person name="Guy L."/>
            <person name="Ettema T.J."/>
        </authorList>
    </citation>
    <scope>NUCLEOTIDE SEQUENCE</scope>
</reference>
<name>A0A0F9HQ72_9ZZZZ</name>
<gene>
    <name evidence="1" type="ORF">LCGC14_1754780</name>
</gene>
<organism evidence="1">
    <name type="scientific">marine sediment metagenome</name>
    <dbReference type="NCBI Taxonomy" id="412755"/>
    <lineage>
        <taxon>unclassified sequences</taxon>
        <taxon>metagenomes</taxon>
        <taxon>ecological metagenomes</taxon>
    </lineage>
</organism>
<evidence type="ECO:0000313" key="1">
    <source>
        <dbReference type="EMBL" id="KKM05372.1"/>
    </source>
</evidence>
<comment type="caution">
    <text evidence="1">The sequence shown here is derived from an EMBL/GenBank/DDBJ whole genome shotgun (WGS) entry which is preliminary data.</text>
</comment>
<evidence type="ECO:0008006" key="2">
    <source>
        <dbReference type="Google" id="ProtNLM"/>
    </source>
</evidence>
<accession>A0A0F9HQ72</accession>
<dbReference type="EMBL" id="LAZR01016238">
    <property type="protein sequence ID" value="KKM05372.1"/>
    <property type="molecule type" value="Genomic_DNA"/>
</dbReference>
<protein>
    <recommendedName>
        <fullName evidence="2">MmcB family DNA repair protein</fullName>
    </recommendedName>
</protein>
<dbReference type="InterPro" id="IPR009394">
    <property type="entry name" value="MmcB-like"/>
</dbReference>
<dbReference type="Pfam" id="PF06319">
    <property type="entry name" value="MmcB-like"/>
    <property type="match status" value="1"/>
</dbReference>
<sequence>MNLTAGKLLQGDLARHLREVGWLTFTEIEVPGTNCEPGSWHGRVDVVAVRPRSYARKDLRAYEVKVNRSDFLNDVGTEKWRRYHAVFHRVFFAVPAGLIKKTEVPAEAGLIVRGDKGWAVVKTAMGHQPPNLSVDSVLALLFRGYEQDREIRNLRERLFYRDGVVQDARAFGHGIRQKLSQKEREIEPALRNLRAAVENLAGTSLEETWGVEELTRRLSVVFETLTSFDEDRKALETIAGYLRYLGGRYTSERGKTREQVLDLDLGSK</sequence>